<keyword evidence="1" id="KW-0812">Transmembrane</keyword>
<organism evidence="2 3">
    <name type="scientific">Ogataea polymorpha</name>
    <dbReference type="NCBI Taxonomy" id="460523"/>
    <lineage>
        <taxon>Eukaryota</taxon>
        <taxon>Fungi</taxon>
        <taxon>Dikarya</taxon>
        <taxon>Ascomycota</taxon>
        <taxon>Saccharomycotina</taxon>
        <taxon>Pichiomycetes</taxon>
        <taxon>Pichiales</taxon>
        <taxon>Pichiaceae</taxon>
        <taxon>Ogataea</taxon>
    </lineage>
</organism>
<comment type="caution">
    <text evidence="2">The sequence shown here is derived from an EMBL/GenBank/DDBJ whole genome shotgun (WGS) entry which is preliminary data.</text>
</comment>
<reference evidence="2" key="1">
    <citation type="journal article" date="2021" name="Open Biol.">
        <title>Shared evolutionary footprints suggest mitochondrial oxidative damage underlies multiple complex I losses in fungi.</title>
        <authorList>
            <person name="Schikora-Tamarit M.A."/>
            <person name="Marcet-Houben M."/>
            <person name="Nosek J."/>
            <person name="Gabaldon T."/>
        </authorList>
    </citation>
    <scope>NUCLEOTIDE SEQUENCE</scope>
    <source>
        <strain evidence="2">NCAIM Y.01608</strain>
    </source>
</reference>
<evidence type="ECO:0000256" key="1">
    <source>
        <dbReference type="SAM" id="Phobius"/>
    </source>
</evidence>
<dbReference type="Proteomes" id="UP000788993">
    <property type="component" value="Unassembled WGS sequence"/>
</dbReference>
<gene>
    <name evidence="2" type="ORF">OGATHE_000134</name>
</gene>
<keyword evidence="3" id="KW-1185">Reference proteome</keyword>
<dbReference type="AlphaFoldDB" id="A0A9P8PWK4"/>
<name>A0A9P8PWK4_9ASCO</name>
<feature type="transmembrane region" description="Helical" evidence="1">
    <location>
        <begin position="103"/>
        <end position="120"/>
    </location>
</feature>
<protein>
    <submittedName>
        <fullName evidence="2">Uncharacterized protein</fullName>
    </submittedName>
</protein>
<reference evidence="2" key="2">
    <citation type="submission" date="2021-01" db="EMBL/GenBank/DDBJ databases">
        <authorList>
            <person name="Schikora-Tamarit M.A."/>
        </authorList>
    </citation>
    <scope>NUCLEOTIDE SEQUENCE</scope>
    <source>
        <strain evidence="2">NCAIM Y.01608</strain>
    </source>
</reference>
<proteinExistence type="predicted"/>
<keyword evidence="1" id="KW-0472">Membrane</keyword>
<sequence length="170" mass="19743">MLDTSFAEFFHRQRIKRRVIVVQADSRNSVQLGIPFDDRQFCQFCGNNQVVQRFVLIGSKLVYVDYLSIQPVLANKLKFVPEFLNQVGHKCISQKRFRFTKHLIYLVISFVVVAVLQFEFNDFKDLKHVPLGNSQIVACGRYKIAISRAQACCWVHELVKGIHILTKKIK</sequence>
<dbReference type="EMBL" id="JAEUBD010000014">
    <property type="protein sequence ID" value="KAH3678584.1"/>
    <property type="molecule type" value="Genomic_DNA"/>
</dbReference>
<evidence type="ECO:0000313" key="3">
    <source>
        <dbReference type="Proteomes" id="UP000788993"/>
    </source>
</evidence>
<accession>A0A9P8PWK4</accession>
<evidence type="ECO:0000313" key="2">
    <source>
        <dbReference type="EMBL" id="KAH3678584.1"/>
    </source>
</evidence>
<keyword evidence="1" id="KW-1133">Transmembrane helix</keyword>